<dbReference type="Pfam" id="PF00132">
    <property type="entry name" value="Hexapep"/>
    <property type="match status" value="2"/>
</dbReference>
<dbReference type="CDD" id="cd03352">
    <property type="entry name" value="LbH_LpxD"/>
    <property type="match status" value="1"/>
</dbReference>
<proteinExistence type="inferred from homology"/>
<dbReference type="PANTHER" id="PTHR43378">
    <property type="entry name" value="UDP-3-O-ACYLGLUCOSAMINE N-ACYLTRANSFERASE"/>
    <property type="match status" value="1"/>
</dbReference>
<dbReference type="InterPro" id="IPR001451">
    <property type="entry name" value="Hexapep"/>
</dbReference>
<reference evidence="9 10" key="1">
    <citation type="journal article" date="2021" name="Syst. Appl. Microbiol.">
        <title>Persephonella atlantica sp. nov.: How to adapt to physico-chemical gradients in high temperature hydrothermal habitats.</title>
        <authorList>
            <person name="Francois D.X."/>
            <person name="Godfroy A."/>
            <person name="Mathien C."/>
            <person name="Aube J."/>
            <person name="Cathalot C."/>
            <person name="Lesongeur F."/>
            <person name="L'Haridon S."/>
            <person name="Philippon X."/>
            <person name="Roussel E.G."/>
        </authorList>
    </citation>
    <scope>NUCLEOTIDE SEQUENCE [LARGE SCALE GENOMIC DNA]</scope>
    <source>
        <strain evidence="9 10">MO1340</strain>
    </source>
</reference>
<dbReference type="Pfam" id="PF04613">
    <property type="entry name" value="LpxD"/>
    <property type="match status" value="1"/>
</dbReference>
<comment type="subunit">
    <text evidence="7">Homotrimer.</text>
</comment>
<dbReference type="InterPro" id="IPR020573">
    <property type="entry name" value="UDP_GlcNAc_AcTrfase_non-rep"/>
</dbReference>
<comment type="pathway">
    <text evidence="7">Bacterial outer membrane biogenesis; LPS lipid A biosynthesis.</text>
</comment>
<keyword evidence="6 7" id="KW-0012">Acyltransferase</keyword>
<evidence type="ECO:0000256" key="4">
    <source>
        <dbReference type="ARBA" id="ARBA00022737"/>
    </source>
</evidence>
<dbReference type="RefSeq" id="WP_200673928.1">
    <property type="nucleotide sequence ID" value="NZ_JAACYA010000002.1"/>
</dbReference>
<keyword evidence="3 7" id="KW-0808">Transferase</keyword>
<comment type="similarity">
    <text evidence="7">Belongs to the transferase hexapeptide repeat family. LpxD subfamily.</text>
</comment>
<dbReference type="Proteomes" id="UP000772812">
    <property type="component" value="Unassembled WGS sequence"/>
</dbReference>
<evidence type="ECO:0000313" key="9">
    <source>
        <dbReference type="EMBL" id="MBK3332505.1"/>
    </source>
</evidence>
<evidence type="ECO:0000256" key="1">
    <source>
        <dbReference type="ARBA" id="ARBA00022516"/>
    </source>
</evidence>
<dbReference type="InterPro" id="IPR007691">
    <property type="entry name" value="LpxD"/>
</dbReference>
<keyword evidence="10" id="KW-1185">Reference proteome</keyword>
<sequence>MKLSQIAQLLNGQLVNLREDIEIRGLKSINKAKKGEITFVADKKYLKDLQINASAVLTKEKLDLEIPQIIVDNPQTSFYRLIDIFYPEEEKAGISKKASISENVEIGENVYIGEFTVIEEGVKIGSSVKIYPNCYIGKNTVIKDNTVIYPNVVIYRDAVIGKNVIIHSGCVIGADGFGYYQENGKHKKIKHVGKVIIEDDVEIGANTTIDRAMVDETVIKKGTKIDNLVMIAHNCEIGENSIIVSQVGIAGSCKIGKNVILAGQVGVADHITIGDNVIVTAKSGVGKNLEAGKVYGSGLQAIEWSKWKKVMFYLYKLPEIIKKLK</sequence>
<evidence type="ECO:0000256" key="7">
    <source>
        <dbReference type="HAMAP-Rule" id="MF_00523"/>
    </source>
</evidence>
<evidence type="ECO:0000256" key="5">
    <source>
        <dbReference type="ARBA" id="ARBA00023098"/>
    </source>
</evidence>
<evidence type="ECO:0000256" key="2">
    <source>
        <dbReference type="ARBA" id="ARBA00022556"/>
    </source>
</evidence>
<comment type="caution">
    <text evidence="9">The sequence shown here is derived from an EMBL/GenBank/DDBJ whole genome shotgun (WGS) entry which is preliminary data.</text>
</comment>
<comment type="catalytic activity">
    <reaction evidence="7">
        <text>a UDP-3-O-[(3R)-3-hydroxyacyl]-alpha-D-glucosamine + a (3R)-hydroxyacyl-[ACP] = a UDP-2-N,3-O-bis[(3R)-3-hydroxyacyl]-alpha-D-glucosamine + holo-[ACP] + H(+)</text>
        <dbReference type="Rhea" id="RHEA:53836"/>
        <dbReference type="Rhea" id="RHEA-COMP:9685"/>
        <dbReference type="Rhea" id="RHEA-COMP:9945"/>
        <dbReference type="ChEBI" id="CHEBI:15378"/>
        <dbReference type="ChEBI" id="CHEBI:64479"/>
        <dbReference type="ChEBI" id="CHEBI:78827"/>
        <dbReference type="ChEBI" id="CHEBI:137740"/>
        <dbReference type="ChEBI" id="CHEBI:137748"/>
        <dbReference type="EC" id="2.3.1.191"/>
    </reaction>
</comment>
<evidence type="ECO:0000256" key="3">
    <source>
        <dbReference type="ARBA" id="ARBA00022679"/>
    </source>
</evidence>
<dbReference type="PANTHER" id="PTHR43378:SF2">
    <property type="entry name" value="UDP-3-O-ACYLGLUCOSAMINE N-ACYLTRANSFERASE 1, MITOCHONDRIAL-RELATED"/>
    <property type="match status" value="1"/>
</dbReference>
<feature type="domain" description="UDP-3-O-[3-hydroxymyristoyl] glucosamine N-acyltransferase non-repeat region" evidence="8">
    <location>
        <begin position="20"/>
        <end position="83"/>
    </location>
</feature>
<dbReference type="SUPFAM" id="SSF51161">
    <property type="entry name" value="Trimeric LpxA-like enzymes"/>
    <property type="match status" value="1"/>
</dbReference>
<keyword evidence="4 7" id="KW-0677">Repeat</keyword>
<dbReference type="GO" id="GO:0103118">
    <property type="term" value="F:UDP-3-O-[(3R)-3-hydroxyacyl]-glucosamine N-acyltransferase activity"/>
    <property type="evidence" value="ECO:0007669"/>
    <property type="project" value="UniProtKB-EC"/>
</dbReference>
<dbReference type="NCBIfam" id="NF002060">
    <property type="entry name" value="PRK00892.1"/>
    <property type="match status" value="1"/>
</dbReference>
<protein>
    <recommendedName>
        <fullName evidence="7">UDP-3-O-acylglucosamine N-acyltransferase</fullName>
        <ecNumber evidence="7">2.3.1.191</ecNumber>
    </recommendedName>
</protein>
<accession>A0ABS1GI29</accession>
<feature type="active site" description="Proton acceptor" evidence="7">
    <location>
        <position position="233"/>
    </location>
</feature>
<gene>
    <name evidence="7 9" type="primary">lpxD</name>
    <name evidence="9" type="ORF">GWK41_05445</name>
</gene>
<evidence type="ECO:0000259" key="8">
    <source>
        <dbReference type="Pfam" id="PF04613"/>
    </source>
</evidence>
<dbReference type="EC" id="2.3.1.191" evidence="7"/>
<keyword evidence="1 7" id="KW-0444">Lipid biosynthesis</keyword>
<dbReference type="HAMAP" id="MF_00523">
    <property type="entry name" value="LpxD"/>
    <property type="match status" value="1"/>
</dbReference>
<evidence type="ECO:0000313" key="10">
    <source>
        <dbReference type="Proteomes" id="UP000772812"/>
    </source>
</evidence>
<dbReference type="EMBL" id="JAACYA010000002">
    <property type="protein sequence ID" value="MBK3332505.1"/>
    <property type="molecule type" value="Genomic_DNA"/>
</dbReference>
<dbReference type="InterPro" id="IPR011004">
    <property type="entry name" value="Trimer_LpxA-like_sf"/>
</dbReference>
<dbReference type="Gene3D" id="2.160.10.10">
    <property type="entry name" value="Hexapeptide repeat proteins"/>
    <property type="match status" value="1"/>
</dbReference>
<organism evidence="9 10">
    <name type="scientific">Persephonella atlantica</name>
    <dbReference type="NCBI Taxonomy" id="2699429"/>
    <lineage>
        <taxon>Bacteria</taxon>
        <taxon>Pseudomonadati</taxon>
        <taxon>Aquificota</taxon>
        <taxon>Aquificia</taxon>
        <taxon>Aquificales</taxon>
        <taxon>Hydrogenothermaceae</taxon>
        <taxon>Persephonella</taxon>
    </lineage>
</organism>
<comment type="function">
    <text evidence="7">Catalyzes the N-acylation of UDP-3-O-acylglucosamine using 3-hydroxyacyl-ACP as the acyl donor. Is involved in the biosynthesis of lipid A, a phosphorylated glycolipid that anchors the lipopolysaccharide to the outer membrane of the cell.</text>
</comment>
<dbReference type="NCBIfam" id="TIGR01853">
    <property type="entry name" value="lipid_A_lpxD"/>
    <property type="match status" value="1"/>
</dbReference>
<dbReference type="Gene3D" id="3.40.1390.10">
    <property type="entry name" value="MurE/MurF, N-terminal domain"/>
    <property type="match status" value="1"/>
</dbReference>
<evidence type="ECO:0000256" key="6">
    <source>
        <dbReference type="ARBA" id="ARBA00023315"/>
    </source>
</evidence>
<name>A0ABS1GI29_9AQUI</name>
<keyword evidence="2 7" id="KW-0441">Lipid A biosynthesis</keyword>
<keyword evidence="5 7" id="KW-0443">Lipid metabolism</keyword>